<accession>A0A158IF89</accession>
<evidence type="ECO:0000313" key="2">
    <source>
        <dbReference type="EMBL" id="SAL55248.1"/>
    </source>
</evidence>
<dbReference type="EMBL" id="FCOC02000038">
    <property type="protein sequence ID" value="SAL55248.1"/>
    <property type="molecule type" value="Genomic_DNA"/>
</dbReference>
<reference evidence="2 3" key="1">
    <citation type="submission" date="2016-01" db="EMBL/GenBank/DDBJ databases">
        <authorList>
            <person name="Oliw E.H."/>
        </authorList>
    </citation>
    <scope>NUCLEOTIDE SEQUENCE [LARGE SCALE GENOMIC DNA]</scope>
    <source>
        <strain evidence="2">LMG 22029</strain>
    </source>
</reference>
<dbReference type="AlphaFoldDB" id="A0A158IF89"/>
<keyword evidence="2" id="KW-0328">Glycosyltransferase</keyword>
<dbReference type="InterPro" id="IPR041715">
    <property type="entry name" value="HisRS-like_core"/>
</dbReference>
<feature type="domain" description="Class II Histidinyl-tRNA synthetase (HisRS)-like catalytic core" evidence="1">
    <location>
        <begin position="13"/>
        <end position="108"/>
    </location>
</feature>
<gene>
    <name evidence="2" type="ORF">AWB64_06090</name>
</gene>
<organism evidence="2 3">
    <name type="scientific">Caballeronia sordidicola</name>
    <name type="common">Burkholderia sordidicola</name>
    <dbReference type="NCBI Taxonomy" id="196367"/>
    <lineage>
        <taxon>Bacteria</taxon>
        <taxon>Pseudomonadati</taxon>
        <taxon>Pseudomonadota</taxon>
        <taxon>Betaproteobacteria</taxon>
        <taxon>Burkholderiales</taxon>
        <taxon>Burkholderiaceae</taxon>
        <taxon>Caballeronia</taxon>
    </lineage>
</organism>
<evidence type="ECO:0000313" key="3">
    <source>
        <dbReference type="Proteomes" id="UP000054893"/>
    </source>
</evidence>
<keyword evidence="2" id="KW-0808">Transferase</keyword>
<dbReference type="GO" id="GO:0016757">
    <property type="term" value="F:glycosyltransferase activity"/>
    <property type="evidence" value="ECO:0007669"/>
    <property type="project" value="UniProtKB-KW"/>
</dbReference>
<protein>
    <submittedName>
        <fullName evidence="2">ATP phosphoribosyltransferase regulatory subunit</fullName>
    </submittedName>
</protein>
<sequence>MLTLESTQLTGFEFLQVTLNWMHYAASTTCVSTSGVLAALLDLEPAAVALGDPLLEVLGAKDVPRLNKLTGKLSAMPRDVLRALPSLYGDTSVLAEAQRRLPKVPLIGLALG</sequence>
<evidence type="ECO:0000259" key="1">
    <source>
        <dbReference type="Pfam" id="PF13393"/>
    </source>
</evidence>
<proteinExistence type="predicted"/>
<dbReference type="Pfam" id="PF13393">
    <property type="entry name" value="tRNA-synt_His"/>
    <property type="match status" value="1"/>
</dbReference>
<name>A0A158IF89_CABSO</name>
<dbReference type="Proteomes" id="UP000054893">
    <property type="component" value="Unassembled WGS sequence"/>
</dbReference>